<dbReference type="RefSeq" id="WP_134573608.1">
    <property type="nucleotide sequence ID" value="NZ_SOGT01000015.1"/>
</dbReference>
<name>A0A4R8ZAC8_9MICO</name>
<sequence length="176" mass="18837">MFFLNFHDICGRGNVLLVTALHTDDSEGHMPQRDTPVRSLHDIGLAAWFDGSLMGAVELNGAAATVKGPKERISVAATGWKRWAPVQMAPFVAVDIGGAVLILGNTARRADSGSQAEGAAASGCRPDGAHHEKLTASLRSGRAPRAVPTFQMKKSRDDKYYSQHREIGRGVAGPHR</sequence>
<accession>A0A4R8ZAC8</accession>
<dbReference type="OrthoDB" id="5181921at2"/>
<feature type="compositionally biased region" description="Basic and acidic residues" evidence="1">
    <location>
        <begin position="154"/>
        <end position="168"/>
    </location>
</feature>
<evidence type="ECO:0000313" key="3">
    <source>
        <dbReference type="Proteomes" id="UP000298424"/>
    </source>
</evidence>
<dbReference type="Proteomes" id="UP000298424">
    <property type="component" value="Unassembled WGS sequence"/>
</dbReference>
<reference evidence="2 3" key="1">
    <citation type="submission" date="2019-03" db="EMBL/GenBank/DDBJ databases">
        <title>Genomics of glacier-inhabiting Cryobacterium strains.</title>
        <authorList>
            <person name="Liu Q."/>
            <person name="Xin Y.-H."/>
        </authorList>
    </citation>
    <scope>NUCLEOTIDE SEQUENCE [LARGE SCALE GENOMIC DNA]</scope>
    <source>
        <strain evidence="2 3">TMT1-1</strain>
    </source>
</reference>
<dbReference type="EMBL" id="SOGT01000015">
    <property type="protein sequence ID" value="TFD24011.1"/>
    <property type="molecule type" value="Genomic_DNA"/>
</dbReference>
<evidence type="ECO:0000256" key="1">
    <source>
        <dbReference type="SAM" id="MobiDB-lite"/>
    </source>
</evidence>
<proteinExistence type="predicted"/>
<evidence type="ECO:0000313" key="2">
    <source>
        <dbReference type="EMBL" id="TFD24011.1"/>
    </source>
</evidence>
<comment type="caution">
    <text evidence="2">The sequence shown here is derived from an EMBL/GenBank/DDBJ whole genome shotgun (WGS) entry which is preliminary data.</text>
</comment>
<keyword evidence="3" id="KW-1185">Reference proteome</keyword>
<gene>
    <name evidence="2" type="ORF">E3T27_14645</name>
</gene>
<feature type="compositionally biased region" description="Low complexity" evidence="1">
    <location>
        <begin position="112"/>
        <end position="123"/>
    </location>
</feature>
<feature type="region of interest" description="Disordered" evidence="1">
    <location>
        <begin position="111"/>
        <end position="176"/>
    </location>
</feature>
<protein>
    <submittedName>
        <fullName evidence="2">Uncharacterized protein</fullName>
    </submittedName>
</protein>
<organism evidence="2 3">
    <name type="scientific">Cryobacterium lyxosi</name>
    <dbReference type="NCBI Taxonomy" id="1259228"/>
    <lineage>
        <taxon>Bacteria</taxon>
        <taxon>Bacillati</taxon>
        <taxon>Actinomycetota</taxon>
        <taxon>Actinomycetes</taxon>
        <taxon>Micrococcales</taxon>
        <taxon>Microbacteriaceae</taxon>
        <taxon>Cryobacterium</taxon>
    </lineage>
</organism>
<dbReference type="AlphaFoldDB" id="A0A4R8ZAC8"/>